<name>A0A370U055_9HELO</name>
<evidence type="ECO:0000313" key="3">
    <source>
        <dbReference type="Proteomes" id="UP000254866"/>
    </source>
</evidence>
<keyword evidence="3" id="KW-1185">Reference proteome</keyword>
<feature type="region of interest" description="Disordered" evidence="1">
    <location>
        <begin position="52"/>
        <end position="94"/>
    </location>
</feature>
<proteinExistence type="predicted"/>
<sequence>MEYPTVCKICKQQFSRRGLFTVLECDECQAAKAIEETPSSPLFGPRPIRVSKPTAGFGGKRQHSQQSSKYPWGTPLGPQPLKEASGGGPQTDPQQMTGLFGSKIELEANHPTLSPKPKPDHPQVTGLFGSNIELEATHSTFSPKPKPDYPQISCGLFGCNAGCARGQCSQWRGGAFTAGSNSQQQLRNASLGGVSGPQSSSQPVTPTVSNPSQTGGLFLPSGPGLPRAALVDLKPFEFLKAENMMRMGIEIANRRQDEVEARQRRSSFTFGNQSYEAPNPEAIIKWSYDVEAEFSQLASSWLESSCKMRGFLKRMDQSIQDGRPFSAASQNAPSHE</sequence>
<dbReference type="AlphaFoldDB" id="A0A370U055"/>
<dbReference type="Proteomes" id="UP000254866">
    <property type="component" value="Unassembled WGS sequence"/>
</dbReference>
<accession>A0A370U055</accession>
<dbReference type="RefSeq" id="XP_031873804.1">
    <property type="nucleotide sequence ID" value="XM_032009750.1"/>
</dbReference>
<feature type="compositionally biased region" description="Polar residues" evidence="1">
    <location>
        <begin position="178"/>
        <end position="188"/>
    </location>
</feature>
<feature type="compositionally biased region" description="Low complexity" evidence="1">
    <location>
        <begin position="196"/>
        <end position="219"/>
    </location>
</feature>
<dbReference type="GeneID" id="43593976"/>
<comment type="caution">
    <text evidence="2">The sequence shown here is derived from an EMBL/GenBank/DDBJ whole genome shotgun (WGS) entry which is preliminary data.</text>
</comment>
<feature type="region of interest" description="Disordered" evidence="1">
    <location>
        <begin position="177"/>
        <end position="219"/>
    </location>
</feature>
<evidence type="ECO:0000256" key="1">
    <source>
        <dbReference type="SAM" id="MobiDB-lite"/>
    </source>
</evidence>
<dbReference type="EMBL" id="NPIC01000001">
    <property type="protein sequence ID" value="RDL41148.1"/>
    <property type="molecule type" value="Genomic_DNA"/>
</dbReference>
<evidence type="ECO:0000313" key="2">
    <source>
        <dbReference type="EMBL" id="RDL41148.1"/>
    </source>
</evidence>
<protein>
    <submittedName>
        <fullName evidence="2">Uncharacterized protein</fullName>
    </submittedName>
</protein>
<organism evidence="2 3">
    <name type="scientific">Venustampulla echinocandica</name>
    <dbReference type="NCBI Taxonomy" id="2656787"/>
    <lineage>
        <taxon>Eukaryota</taxon>
        <taxon>Fungi</taxon>
        <taxon>Dikarya</taxon>
        <taxon>Ascomycota</taxon>
        <taxon>Pezizomycotina</taxon>
        <taxon>Leotiomycetes</taxon>
        <taxon>Helotiales</taxon>
        <taxon>Pleuroascaceae</taxon>
        <taxon>Venustampulla</taxon>
    </lineage>
</organism>
<reference evidence="2 3" key="1">
    <citation type="journal article" date="2018" name="IMA Fungus">
        <title>IMA Genome-F 9: Draft genome sequence of Annulohypoxylon stygium, Aspergillus mulundensis, Berkeleyomyces basicola (syn. Thielaviopsis basicola), Ceratocystis smalleyi, two Cercospora beticola strains, Coleophoma cylindrospora, Fusarium fracticaudum, Phialophora cf. hyalina, and Morchella septimelata.</title>
        <authorList>
            <person name="Wingfield B.D."/>
            <person name="Bills G.F."/>
            <person name="Dong Y."/>
            <person name="Huang W."/>
            <person name="Nel W.J."/>
            <person name="Swalarsk-Parry B.S."/>
            <person name="Vaghefi N."/>
            <person name="Wilken P.M."/>
            <person name="An Z."/>
            <person name="de Beer Z.W."/>
            <person name="De Vos L."/>
            <person name="Chen L."/>
            <person name="Duong T.A."/>
            <person name="Gao Y."/>
            <person name="Hammerbacher A."/>
            <person name="Kikkert J.R."/>
            <person name="Li Y."/>
            <person name="Li H."/>
            <person name="Li K."/>
            <person name="Li Q."/>
            <person name="Liu X."/>
            <person name="Ma X."/>
            <person name="Naidoo K."/>
            <person name="Pethybridge S.J."/>
            <person name="Sun J."/>
            <person name="Steenkamp E.T."/>
            <person name="van der Nest M.A."/>
            <person name="van Wyk S."/>
            <person name="Wingfield M.J."/>
            <person name="Xiong C."/>
            <person name="Yue Q."/>
            <person name="Zhang X."/>
        </authorList>
    </citation>
    <scope>NUCLEOTIDE SEQUENCE [LARGE SCALE GENOMIC DNA]</scope>
    <source>
        <strain evidence="2 3">BP 5553</strain>
    </source>
</reference>
<gene>
    <name evidence="2" type="ORF">BP5553_01127</name>
</gene>